<dbReference type="Bgee" id="ENSAMXG00000034160">
    <property type="expression patterns" value="Expressed in brain and 2 other cell types or tissues"/>
</dbReference>
<evidence type="ECO:0000256" key="4">
    <source>
        <dbReference type="ARBA" id="ARBA00022729"/>
    </source>
</evidence>
<dbReference type="InterPro" id="IPR022423">
    <property type="entry name" value="Neurohypophysial_hormone_CS"/>
</dbReference>
<reference evidence="9" key="4">
    <citation type="submission" date="2025-09" db="UniProtKB">
        <authorList>
            <consortium name="Ensembl"/>
        </authorList>
    </citation>
    <scope>IDENTIFICATION</scope>
</reference>
<accession>A0A3B1JW38</accession>
<dbReference type="CTD" id="5020"/>
<dbReference type="KEGG" id="amex:103044969"/>
<evidence type="ECO:0000256" key="6">
    <source>
        <dbReference type="ARBA" id="ARBA00023157"/>
    </source>
</evidence>
<dbReference type="OrthoDB" id="10056056at2759"/>
<feature type="disulfide bond" evidence="7">
    <location>
        <begin position="100"/>
        <end position="118"/>
    </location>
</feature>
<dbReference type="Ensembl" id="ENSAMXT00000041101.1">
    <property type="protein sequence ID" value="ENSAMXP00000046483.1"/>
    <property type="gene ID" value="ENSAMXG00000034160.1"/>
</dbReference>
<evidence type="ECO:0000256" key="3">
    <source>
        <dbReference type="ARBA" id="ARBA00022702"/>
    </source>
</evidence>
<keyword evidence="3" id="KW-0372">Hormone</keyword>
<feature type="disulfide bond" evidence="7">
    <location>
        <begin position="21"/>
        <end position="26"/>
    </location>
</feature>
<keyword evidence="4 8" id="KW-0732">Signal</keyword>
<dbReference type="Pfam" id="PF00184">
    <property type="entry name" value="Hormone_5"/>
    <property type="match status" value="1"/>
</dbReference>
<dbReference type="PRINTS" id="PR00831">
    <property type="entry name" value="NEUROPHYSIN"/>
</dbReference>
<dbReference type="STRING" id="7994.ENSAMXP00000046483"/>
<evidence type="ECO:0000256" key="1">
    <source>
        <dbReference type="ARBA" id="ARBA00007369"/>
    </source>
</evidence>
<evidence type="ECO:0000256" key="7">
    <source>
        <dbReference type="PIRSR" id="PIRSR001815-50"/>
    </source>
</evidence>
<protein>
    <submittedName>
        <fullName evidence="9">Oxytocin</fullName>
    </submittedName>
</protein>
<dbReference type="PIRSF" id="PIRSF001815">
    <property type="entry name" value="Nonapeptide_hormone_precursor"/>
    <property type="match status" value="1"/>
</dbReference>
<feature type="disulfide bond" evidence="7">
    <location>
        <begin position="53"/>
        <end position="76"/>
    </location>
</feature>
<proteinExistence type="inferred from homology"/>
<reference evidence="10" key="2">
    <citation type="journal article" date="2014" name="Nat. Commun.">
        <title>The cavefish genome reveals candidate genes for eye loss.</title>
        <authorList>
            <person name="McGaugh S.E."/>
            <person name="Gross J.B."/>
            <person name="Aken B."/>
            <person name="Blin M."/>
            <person name="Borowsky R."/>
            <person name="Chalopin D."/>
            <person name="Hinaux H."/>
            <person name="Jeffery W.R."/>
            <person name="Keene A."/>
            <person name="Ma L."/>
            <person name="Minx P."/>
            <person name="Murphy D."/>
            <person name="O'Quin K.E."/>
            <person name="Retaux S."/>
            <person name="Rohner N."/>
            <person name="Searle S.M."/>
            <person name="Stahl B.A."/>
            <person name="Tabin C."/>
            <person name="Volff J.N."/>
            <person name="Yoshizawa M."/>
            <person name="Warren W.C."/>
        </authorList>
    </citation>
    <scope>NUCLEOTIDE SEQUENCE [LARGE SCALE GENOMIC DNA]</scope>
    <source>
        <strain evidence="10">female</strain>
    </source>
</reference>
<dbReference type="GeneTree" id="ENSGT00390000004511"/>
<feature type="chain" id="PRO_5017453044" evidence="8">
    <location>
        <begin position="21"/>
        <end position="155"/>
    </location>
</feature>
<dbReference type="SMART" id="SM00003">
    <property type="entry name" value="NH"/>
    <property type="match status" value="1"/>
</dbReference>
<dbReference type="RefSeq" id="XP_007254051.1">
    <property type="nucleotide sequence ID" value="XM_007253989.4"/>
</dbReference>
<dbReference type="InParanoid" id="A0A3B1JW38"/>
<dbReference type="Gene3D" id="2.60.9.10">
    <property type="entry name" value="Neurohypophysial hormone domain"/>
    <property type="match status" value="1"/>
</dbReference>
<comment type="similarity">
    <text evidence="1">Belongs to the vasopressin/oxytocin family.</text>
</comment>
<dbReference type="PANTHER" id="PTHR11681:SF5">
    <property type="entry name" value="ISOTOCIN"/>
    <property type="match status" value="1"/>
</dbReference>
<evidence type="ECO:0000256" key="8">
    <source>
        <dbReference type="SAM" id="SignalP"/>
    </source>
</evidence>
<evidence type="ECO:0000256" key="2">
    <source>
        <dbReference type="ARBA" id="ARBA00022685"/>
    </source>
</evidence>
<feature type="disulfide bond" evidence="7">
    <location>
        <begin position="60"/>
        <end position="66"/>
    </location>
</feature>
<feature type="disulfide bond" evidence="7">
    <location>
        <begin position="42"/>
        <end position="86"/>
    </location>
</feature>
<dbReference type="FunFam" id="2.60.9.10:FF:000001">
    <property type="entry name" value="oxytocin-neurophysin 1"/>
    <property type="match status" value="1"/>
</dbReference>
<evidence type="ECO:0000313" key="10">
    <source>
        <dbReference type="Proteomes" id="UP000018467"/>
    </source>
</evidence>
<dbReference type="InterPro" id="IPR036387">
    <property type="entry name" value="Neurhyp_horm_dom_sf"/>
</dbReference>
<dbReference type="GO" id="GO:0005615">
    <property type="term" value="C:extracellular space"/>
    <property type="evidence" value="ECO:0007669"/>
    <property type="project" value="TreeGrafter"/>
</dbReference>
<keyword evidence="5" id="KW-0027">Amidation</keyword>
<sequence>MSGMLFSGICLLCLLSVCSACYISNCPIGGKRAVQDFSPRQCMACGPGDRGRCFGPNICCGEGIGCVLGAPDSLRCLEEDYLPSPCEAGGKPCGPAAGRCAAPGVCCDSDGCSIDQSCLDGEGDVNTIAQPVSSKDLLLKLLHWTNYAQPYRPYQ</sequence>
<keyword evidence="2" id="KW-0165">Cleavage on pair of basic residues</keyword>
<dbReference type="Proteomes" id="UP000018467">
    <property type="component" value="Unassembled WGS sequence"/>
</dbReference>
<evidence type="ECO:0000313" key="9">
    <source>
        <dbReference type="Ensembl" id="ENSAMXP00000046483.1"/>
    </source>
</evidence>
<feature type="disulfide bond" evidence="7">
    <location>
        <begin position="45"/>
        <end position="59"/>
    </location>
</feature>
<dbReference type="InterPro" id="IPR000981">
    <property type="entry name" value="Neurhyp_horm"/>
</dbReference>
<organism evidence="9 10">
    <name type="scientific">Astyanax mexicanus</name>
    <name type="common">Blind cave fish</name>
    <name type="synonym">Astyanax fasciatus mexicanus</name>
    <dbReference type="NCBI Taxonomy" id="7994"/>
    <lineage>
        <taxon>Eukaryota</taxon>
        <taxon>Metazoa</taxon>
        <taxon>Chordata</taxon>
        <taxon>Craniata</taxon>
        <taxon>Vertebrata</taxon>
        <taxon>Euteleostomi</taxon>
        <taxon>Actinopterygii</taxon>
        <taxon>Neopterygii</taxon>
        <taxon>Teleostei</taxon>
        <taxon>Ostariophysi</taxon>
        <taxon>Characiformes</taxon>
        <taxon>Characoidei</taxon>
        <taxon>Acestrorhamphidae</taxon>
        <taxon>Acestrorhamphinae</taxon>
        <taxon>Astyanax</taxon>
    </lineage>
</organism>
<feature type="signal peptide" evidence="8">
    <location>
        <begin position="1"/>
        <end position="20"/>
    </location>
</feature>
<evidence type="ECO:0000256" key="5">
    <source>
        <dbReference type="ARBA" id="ARBA00022815"/>
    </source>
</evidence>
<feature type="disulfide bond" evidence="7">
    <location>
        <begin position="93"/>
        <end position="106"/>
    </location>
</feature>
<dbReference type="GO" id="GO:0030141">
    <property type="term" value="C:secretory granule"/>
    <property type="evidence" value="ECO:0007669"/>
    <property type="project" value="TreeGrafter"/>
</dbReference>
<reference evidence="9" key="3">
    <citation type="submission" date="2025-08" db="UniProtKB">
        <authorList>
            <consortium name="Ensembl"/>
        </authorList>
    </citation>
    <scope>IDENTIFICATION</scope>
</reference>
<keyword evidence="10" id="KW-1185">Reference proteome</keyword>
<dbReference type="GeneID" id="103044969"/>
<dbReference type="PANTHER" id="PTHR11681">
    <property type="entry name" value="NEUROPHYSIN"/>
    <property type="match status" value="1"/>
</dbReference>
<reference evidence="10" key="1">
    <citation type="submission" date="2013-03" db="EMBL/GenBank/DDBJ databases">
        <authorList>
            <person name="Jeffery W."/>
            <person name="Warren W."/>
            <person name="Wilson R.K."/>
        </authorList>
    </citation>
    <scope>NUCLEOTIDE SEQUENCE</scope>
    <source>
        <strain evidence="10">female</strain>
    </source>
</reference>
<dbReference type="GO" id="GO:0005185">
    <property type="term" value="F:neurohypophyseal hormone activity"/>
    <property type="evidence" value="ECO:0007669"/>
    <property type="project" value="InterPro"/>
</dbReference>
<dbReference type="AlphaFoldDB" id="A0A3B1JW38"/>
<dbReference type="SUPFAM" id="SSF49606">
    <property type="entry name" value="Neurophysin II"/>
    <property type="match status" value="1"/>
</dbReference>
<dbReference type="PROSITE" id="PS00264">
    <property type="entry name" value="NEUROHYPOPHYS_HORM"/>
    <property type="match status" value="1"/>
</dbReference>
<keyword evidence="6 7" id="KW-1015">Disulfide bond</keyword>
<feature type="disulfide bond" evidence="7">
    <location>
        <begin position="107"/>
        <end position="112"/>
    </location>
</feature>
<name>A0A3B1JW38_ASTMX</name>